<comment type="caution">
    <text evidence="1">The sequence shown here is derived from an EMBL/GenBank/DDBJ whole genome shotgun (WGS) entry which is preliminary data.</text>
</comment>
<dbReference type="EMBL" id="JASCZI010120912">
    <property type="protein sequence ID" value="MED6157497.1"/>
    <property type="molecule type" value="Genomic_DNA"/>
</dbReference>
<dbReference type="Proteomes" id="UP001341840">
    <property type="component" value="Unassembled WGS sequence"/>
</dbReference>
<sequence length="69" mass="7761">MAFLPKENPTTRKFKILPQIKKYPMDSGSVHTGLGYDPSSDYDKVVEVLHSKGVNTAMVHIVGTDLWRD</sequence>
<name>A0ABU6U9U9_9FABA</name>
<protein>
    <submittedName>
        <fullName evidence="1">Uncharacterized protein</fullName>
    </submittedName>
</protein>
<evidence type="ECO:0000313" key="1">
    <source>
        <dbReference type="EMBL" id="MED6157497.1"/>
    </source>
</evidence>
<gene>
    <name evidence="1" type="ORF">PIB30_023695</name>
</gene>
<evidence type="ECO:0000313" key="2">
    <source>
        <dbReference type="Proteomes" id="UP001341840"/>
    </source>
</evidence>
<organism evidence="1 2">
    <name type="scientific">Stylosanthes scabra</name>
    <dbReference type="NCBI Taxonomy" id="79078"/>
    <lineage>
        <taxon>Eukaryota</taxon>
        <taxon>Viridiplantae</taxon>
        <taxon>Streptophyta</taxon>
        <taxon>Embryophyta</taxon>
        <taxon>Tracheophyta</taxon>
        <taxon>Spermatophyta</taxon>
        <taxon>Magnoliopsida</taxon>
        <taxon>eudicotyledons</taxon>
        <taxon>Gunneridae</taxon>
        <taxon>Pentapetalae</taxon>
        <taxon>rosids</taxon>
        <taxon>fabids</taxon>
        <taxon>Fabales</taxon>
        <taxon>Fabaceae</taxon>
        <taxon>Papilionoideae</taxon>
        <taxon>50 kb inversion clade</taxon>
        <taxon>dalbergioids sensu lato</taxon>
        <taxon>Dalbergieae</taxon>
        <taxon>Pterocarpus clade</taxon>
        <taxon>Stylosanthes</taxon>
    </lineage>
</organism>
<accession>A0ABU6U9U9</accession>
<reference evidence="1 2" key="1">
    <citation type="journal article" date="2023" name="Plants (Basel)">
        <title>Bridging the Gap: Combining Genomics and Transcriptomics Approaches to Understand Stylosanthes scabra, an Orphan Legume from the Brazilian Caatinga.</title>
        <authorList>
            <person name="Ferreira-Neto J.R.C."/>
            <person name="da Silva M.D."/>
            <person name="Binneck E."/>
            <person name="de Melo N.F."/>
            <person name="da Silva R.H."/>
            <person name="de Melo A.L.T.M."/>
            <person name="Pandolfi V."/>
            <person name="Bustamante F.O."/>
            <person name="Brasileiro-Vidal A.C."/>
            <person name="Benko-Iseppon A.M."/>
        </authorList>
    </citation>
    <scope>NUCLEOTIDE SEQUENCE [LARGE SCALE GENOMIC DNA]</scope>
    <source>
        <tissue evidence="1">Leaves</tissue>
    </source>
</reference>
<keyword evidence="2" id="KW-1185">Reference proteome</keyword>
<proteinExistence type="predicted"/>